<protein>
    <submittedName>
        <fullName evidence="8">Diketogulonate reductase-like aldo/keto reductase</fullName>
    </submittedName>
</protein>
<evidence type="ECO:0000256" key="1">
    <source>
        <dbReference type="ARBA" id="ARBA00007905"/>
    </source>
</evidence>
<keyword evidence="9" id="KW-1185">Reference proteome</keyword>
<dbReference type="InterPro" id="IPR018170">
    <property type="entry name" value="Aldo/ket_reductase_CS"/>
</dbReference>
<accession>A0A315ZCU9</accession>
<keyword evidence="2" id="KW-0521">NADP</keyword>
<dbReference type="PANTHER" id="PTHR43827">
    <property type="entry name" value="2,5-DIKETO-D-GLUCONIC ACID REDUCTASE"/>
    <property type="match status" value="1"/>
</dbReference>
<comment type="caution">
    <text evidence="8">The sequence shown here is derived from an EMBL/GenBank/DDBJ whole genome shotgun (WGS) entry which is preliminary data.</text>
</comment>
<dbReference type="InterPro" id="IPR036812">
    <property type="entry name" value="NAD(P)_OxRdtase_dom_sf"/>
</dbReference>
<evidence type="ECO:0000256" key="4">
    <source>
        <dbReference type="PIRSR" id="PIRSR000097-1"/>
    </source>
</evidence>
<feature type="active site" description="Proton donor" evidence="4">
    <location>
        <position position="55"/>
    </location>
</feature>
<dbReference type="OrthoDB" id="9804790at2"/>
<dbReference type="PANTHER" id="PTHR43827:SF3">
    <property type="entry name" value="NADP-DEPENDENT OXIDOREDUCTASE DOMAIN-CONTAINING PROTEIN"/>
    <property type="match status" value="1"/>
</dbReference>
<keyword evidence="3" id="KW-0560">Oxidoreductase</keyword>
<dbReference type="Pfam" id="PF00248">
    <property type="entry name" value="Aldo_ket_red"/>
    <property type="match status" value="1"/>
</dbReference>
<dbReference type="InterPro" id="IPR020471">
    <property type="entry name" value="AKR"/>
</dbReference>
<evidence type="ECO:0000313" key="9">
    <source>
        <dbReference type="Proteomes" id="UP000245535"/>
    </source>
</evidence>
<comment type="similarity">
    <text evidence="1">Belongs to the aldo/keto reductase family.</text>
</comment>
<proteinExistence type="inferred from homology"/>
<dbReference type="SUPFAM" id="SSF51430">
    <property type="entry name" value="NAD(P)-linked oxidoreductase"/>
    <property type="match status" value="1"/>
</dbReference>
<dbReference type="PRINTS" id="PR00069">
    <property type="entry name" value="ALDKETRDTASE"/>
</dbReference>
<dbReference type="InterPro" id="IPR023210">
    <property type="entry name" value="NADP_OxRdtase_dom"/>
</dbReference>
<dbReference type="AlphaFoldDB" id="A0A315ZCU9"/>
<sequence length="277" mass="31604">MVIENLRANCKLNNGVRMPYMGLGVYLSEEGEEVINAVKWALKAGYRSIDTAAIYKNEEGVGKAIQESEVPREEIFLTTKIWNADQGYQSTIDAFNKSLKKLNTDYVDLLLIHWPVKGKYVDTWKALEKIYHDGKARAIGVSNFLQHQLEDILKVADITPMVNQIEFHPELQQPALLEFCKANKIQVEAWAPMMQGKIFEVPEIKALAEKYGKSPAHIVLRWDVQMGVVTIPKSVKEHRIIENANIFDFELSDEDMLIIKGLDKNKRIGPDPDNFDF</sequence>
<name>A0A315ZCU9_SEDFL</name>
<evidence type="ECO:0000256" key="3">
    <source>
        <dbReference type="ARBA" id="ARBA00023002"/>
    </source>
</evidence>
<dbReference type="Gene3D" id="3.20.20.100">
    <property type="entry name" value="NADP-dependent oxidoreductase domain"/>
    <property type="match status" value="1"/>
</dbReference>
<evidence type="ECO:0000256" key="2">
    <source>
        <dbReference type="ARBA" id="ARBA00022857"/>
    </source>
</evidence>
<reference evidence="8 9" key="1">
    <citation type="submission" date="2018-03" db="EMBL/GenBank/DDBJ databases">
        <title>Genomic Encyclopedia of Archaeal and Bacterial Type Strains, Phase II (KMG-II): from individual species to whole genera.</title>
        <authorList>
            <person name="Goeker M."/>
        </authorList>
    </citation>
    <scope>NUCLEOTIDE SEQUENCE [LARGE SCALE GENOMIC DNA]</scope>
    <source>
        <strain evidence="8 9">DSM 28229</strain>
    </source>
</reference>
<evidence type="ECO:0000256" key="6">
    <source>
        <dbReference type="PIRSR" id="PIRSR000097-3"/>
    </source>
</evidence>
<dbReference type="CDD" id="cd19157">
    <property type="entry name" value="AKR_AKR5G1-3"/>
    <property type="match status" value="1"/>
</dbReference>
<dbReference type="FunFam" id="3.20.20.100:FF:000015">
    <property type="entry name" value="Oxidoreductase, aldo/keto reductase family"/>
    <property type="match status" value="1"/>
</dbReference>
<dbReference type="EMBL" id="QGDO01000002">
    <property type="protein sequence ID" value="PWJ42923.1"/>
    <property type="molecule type" value="Genomic_DNA"/>
</dbReference>
<organism evidence="8 9">
    <name type="scientific">Sediminitomix flava</name>
    <dbReference type="NCBI Taxonomy" id="379075"/>
    <lineage>
        <taxon>Bacteria</taxon>
        <taxon>Pseudomonadati</taxon>
        <taxon>Bacteroidota</taxon>
        <taxon>Cytophagia</taxon>
        <taxon>Cytophagales</taxon>
        <taxon>Flammeovirgaceae</taxon>
        <taxon>Sediminitomix</taxon>
    </lineage>
</organism>
<dbReference type="PROSITE" id="PS00063">
    <property type="entry name" value="ALDOKETO_REDUCTASE_3"/>
    <property type="match status" value="1"/>
</dbReference>
<feature type="binding site" evidence="5">
    <location>
        <position position="113"/>
    </location>
    <ligand>
        <name>substrate</name>
    </ligand>
</feature>
<evidence type="ECO:0000259" key="7">
    <source>
        <dbReference type="Pfam" id="PF00248"/>
    </source>
</evidence>
<dbReference type="PROSITE" id="PS00798">
    <property type="entry name" value="ALDOKETO_REDUCTASE_1"/>
    <property type="match status" value="1"/>
</dbReference>
<dbReference type="RefSeq" id="WP_109617042.1">
    <property type="nucleotide sequence ID" value="NZ_QGDO01000002.1"/>
</dbReference>
<dbReference type="PIRSF" id="PIRSF000097">
    <property type="entry name" value="AKR"/>
    <property type="match status" value="1"/>
</dbReference>
<evidence type="ECO:0000313" key="8">
    <source>
        <dbReference type="EMBL" id="PWJ42923.1"/>
    </source>
</evidence>
<gene>
    <name evidence="8" type="ORF">BC781_102469</name>
</gene>
<dbReference type="InterPro" id="IPR044500">
    <property type="entry name" value="AKR5G"/>
</dbReference>
<dbReference type="GO" id="GO:0016616">
    <property type="term" value="F:oxidoreductase activity, acting on the CH-OH group of donors, NAD or NADP as acceptor"/>
    <property type="evidence" value="ECO:0007669"/>
    <property type="project" value="UniProtKB-ARBA"/>
</dbReference>
<feature type="site" description="Lowers pKa of active site Tyr" evidence="6">
    <location>
        <position position="80"/>
    </location>
</feature>
<evidence type="ECO:0000256" key="5">
    <source>
        <dbReference type="PIRSR" id="PIRSR000097-2"/>
    </source>
</evidence>
<feature type="domain" description="NADP-dependent oxidoreductase" evidence="7">
    <location>
        <begin position="31"/>
        <end position="263"/>
    </location>
</feature>
<dbReference type="PROSITE" id="PS00062">
    <property type="entry name" value="ALDOKETO_REDUCTASE_2"/>
    <property type="match status" value="1"/>
</dbReference>
<dbReference type="Proteomes" id="UP000245535">
    <property type="component" value="Unassembled WGS sequence"/>
</dbReference>